<feature type="compositionally biased region" description="Low complexity" evidence="6">
    <location>
        <begin position="254"/>
        <end position="273"/>
    </location>
</feature>
<dbReference type="OrthoDB" id="5588846at2759"/>
<protein>
    <recommendedName>
        <fullName evidence="8">SPX domain-containing protein</fullName>
    </recommendedName>
</protein>
<dbReference type="GO" id="GO:0006799">
    <property type="term" value="P:polyphosphate biosynthetic process"/>
    <property type="evidence" value="ECO:0007669"/>
    <property type="project" value="UniProtKB-ARBA"/>
</dbReference>
<dbReference type="RefSeq" id="XP_049265938.1">
    <property type="nucleotide sequence ID" value="XM_049410431.1"/>
</dbReference>
<keyword evidence="3 7" id="KW-0812">Transmembrane</keyword>
<dbReference type="PANTHER" id="PTHR46140:SF1">
    <property type="entry name" value="VACUOLAR TRANSPORTER CHAPERONE COMPLEX SUBUNIT 4-RELATED"/>
    <property type="match status" value="1"/>
</dbReference>
<feature type="region of interest" description="Disordered" evidence="6">
    <location>
        <begin position="236"/>
        <end position="274"/>
    </location>
</feature>
<accession>A0A8J5QJ78</accession>
<feature type="domain" description="SPX" evidence="8">
    <location>
        <begin position="1"/>
        <end position="156"/>
    </location>
</feature>
<evidence type="ECO:0000256" key="6">
    <source>
        <dbReference type="SAM" id="MobiDB-lite"/>
    </source>
</evidence>
<gene>
    <name evidence="9" type="ORF">J8A68_000726</name>
</gene>
<dbReference type="InterPro" id="IPR051572">
    <property type="entry name" value="VTC_Complex_Subunit"/>
</dbReference>
<dbReference type="Proteomes" id="UP000694255">
    <property type="component" value="Unassembled WGS sequence"/>
</dbReference>
<evidence type="ECO:0000256" key="4">
    <source>
        <dbReference type="ARBA" id="ARBA00022989"/>
    </source>
</evidence>
<dbReference type="InterPro" id="IPR004331">
    <property type="entry name" value="SPX_dom"/>
</dbReference>
<comment type="caution">
    <text evidence="9">The sequence shown here is derived from an EMBL/GenBank/DDBJ whole genome shotgun (WGS) entry which is preliminary data.</text>
</comment>
<proteinExistence type="predicted"/>
<reference evidence="9 10" key="1">
    <citation type="journal article" date="2021" name="DNA Res.">
        <title>Genome analysis of Candida subhashii reveals its hybrid nature and dual mitochondrial genome conformations.</title>
        <authorList>
            <person name="Mixao V."/>
            <person name="Hegedusova E."/>
            <person name="Saus E."/>
            <person name="Pryszcz L.P."/>
            <person name="Cillingova A."/>
            <person name="Nosek J."/>
            <person name="Gabaldon T."/>
        </authorList>
    </citation>
    <scope>NUCLEOTIDE SEQUENCE [LARGE SCALE GENOMIC DNA]</scope>
    <source>
        <strain evidence="9 10">CBS 10753</strain>
    </source>
</reference>
<name>A0A8J5QJ78_9ASCO</name>
<sequence length="940" mass="109216">MKFGNNLQYLSIPEWKCYNLDYNELKYQIRSITQNHSHNTQTLPKLKQSFIDNFDYINLFIATKYGELLRKYNYYEVYFHQLLNNSIISSSPSANNEEVIRHVLIELDEIFYQIIEISIELKKLSKFILIQKIAIKKIFKKFLKYYTSKNNTKFILELKSYLTSNPKSLINFDLSSLTLKLTNFINLIKYERRRFNNLFTITTNTTTTSRSAMPMDRKLSLFSIASTLISDTHYQNSVIRPNHRRNNSTFGQASISSQRQQPQRSQSQNRPIPHIQQDPISLESHFDLSIYLKKNFQLHALIPQDSNTLNEIILNFNIYLNLKNISTSSTDYVSYIYLTHDNLSIEHSTIVSTSNSDSSIIIAHIGDLRKYGYCILPNNIVQLFISHLNDRSNEEIKQQLIDYFQQNECSHLTKKTIDYIVSHNLKPTLKLFCKRLRYIVDEEDSNDVNEVNENNNQECESVIDDDVEDEDDEDQRSIISSYTDNRYLIALDSEISTTNEKSYVNTVEFPENYDSFDLFPHNHLAIYSNDSTLSNFEKSLETLIDVKDGLVKNQYGTMKKLPKKVQTILNNNCVSLFKGLNFYQYQLSCYYNIIPNGEFINNHYTNLLNLNLFKNFENIESLNQQINEENDLITKKSYKIIQHKMSMKSLHSPMNTFDNQKTNSLGSSTNSIFEAVANSNENEEEDGGSISPDELVQFNNDDTIMEDGDNEEDDEEDDYAIYLKMDEHGSHDSSLNNFILTVLNFKNRLFKHVDKPKRRKLQNPTRKKKINENPVFISDEEQYLDPYTKLLSCYHSGNFNNNSGTGTPGGYDSINEEPPTFLQRNQYHLKYHQQYDQTLSYIYFSLDLISLFLSGIQFGIIYSIFATSSSTDSQFLIGNNVGLMIVLILGIALSLVFSMISINLMYYRYTDVPSAHSWLVWSGFVMVACCCIWSGVLILF</sequence>
<dbReference type="GeneID" id="73467527"/>
<evidence type="ECO:0000256" key="3">
    <source>
        <dbReference type="ARBA" id="ARBA00022692"/>
    </source>
</evidence>
<evidence type="ECO:0000256" key="7">
    <source>
        <dbReference type="SAM" id="Phobius"/>
    </source>
</evidence>
<keyword evidence="10" id="KW-1185">Reference proteome</keyword>
<dbReference type="PANTHER" id="PTHR46140">
    <property type="entry name" value="VACUOLAR TRANSPORTER CHAPERONE 1-RELATED"/>
    <property type="match status" value="1"/>
</dbReference>
<dbReference type="PROSITE" id="PS51382">
    <property type="entry name" value="SPX"/>
    <property type="match status" value="1"/>
</dbReference>
<feature type="transmembrane region" description="Helical" evidence="7">
    <location>
        <begin position="877"/>
        <end position="906"/>
    </location>
</feature>
<keyword evidence="4 7" id="KW-1133">Transmembrane helix</keyword>
<comment type="subcellular location">
    <subcellularLocation>
        <location evidence="1">Vacuole membrane</location>
        <topology evidence="1">Multi-pass membrane protein</topology>
    </subcellularLocation>
</comment>
<evidence type="ECO:0000256" key="2">
    <source>
        <dbReference type="ARBA" id="ARBA00022554"/>
    </source>
</evidence>
<dbReference type="GO" id="GO:0005774">
    <property type="term" value="C:vacuolar membrane"/>
    <property type="evidence" value="ECO:0007669"/>
    <property type="project" value="UniProtKB-SubCell"/>
</dbReference>
<evidence type="ECO:0000256" key="1">
    <source>
        <dbReference type="ARBA" id="ARBA00004128"/>
    </source>
</evidence>
<keyword evidence="2" id="KW-0926">Vacuole</keyword>
<evidence type="ECO:0000259" key="8">
    <source>
        <dbReference type="PROSITE" id="PS51382"/>
    </source>
</evidence>
<organism evidence="9 10">
    <name type="scientific">[Candida] subhashii</name>
    <dbReference type="NCBI Taxonomy" id="561895"/>
    <lineage>
        <taxon>Eukaryota</taxon>
        <taxon>Fungi</taxon>
        <taxon>Dikarya</taxon>
        <taxon>Ascomycota</taxon>
        <taxon>Saccharomycotina</taxon>
        <taxon>Pichiomycetes</taxon>
        <taxon>Debaryomycetaceae</taxon>
        <taxon>Spathaspora</taxon>
    </lineage>
</organism>
<evidence type="ECO:0000256" key="5">
    <source>
        <dbReference type="ARBA" id="ARBA00023136"/>
    </source>
</evidence>
<evidence type="ECO:0000313" key="9">
    <source>
        <dbReference type="EMBL" id="KAG7665706.1"/>
    </source>
</evidence>
<dbReference type="AlphaFoldDB" id="A0A8J5QJ78"/>
<dbReference type="EMBL" id="JAGSYN010000047">
    <property type="protein sequence ID" value="KAG7665706.1"/>
    <property type="molecule type" value="Genomic_DNA"/>
</dbReference>
<feature type="transmembrane region" description="Helical" evidence="7">
    <location>
        <begin position="841"/>
        <end position="865"/>
    </location>
</feature>
<feature type="transmembrane region" description="Helical" evidence="7">
    <location>
        <begin position="918"/>
        <end position="939"/>
    </location>
</feature>
<keyword evidence="5 7" id="KW-0472">Membrane</keyword>
<dbReference type="GO" id="GO:0033254">
    <property type="term" value="C:vacuolar transporter chaperone complex"/>
    <property type="evidence" value="ECO:0007669"/>
    <property type="project" value="UniProtKB-ARBA"/>
</dbReference>
<evidence type="ECO:0000313" key="10">
    <source>
        <dbReference type="Proteomes" id="UP000694255"/>
    </source>
</evidence>